<feature type="transmembrane region" description="Helical" evidence="12">
    <location>
        <begin position="759"/>
        <end position="779"/>
    </location>
</feature>
<evidence type="ECO:0000256" key="1">
    <source>
        <dbReference type="ARBA" id="ARBA00004651"/>
    </source>
</evidence>
<accession>U4UBC1</accession>
<feature type="compositionally biased region" description="Pro residues" evidence="11">
    <location>
        <begin position="59"/>
        <end position="68"/>
    </location>
</feature>
<evidence type="ECO:0000256" key="6">
    <source>
        <dbReference type="ARBA" id="ARBA00022781"/>
    </source>
</evidence>
<feature type="transmembrane region" description="Helical" evidence="12">
    <location>
        <begin position="282"/>
        <end position="303"/>
    </location>
</feature>
<keyword evidence="4" id="KW-1003">Cell membrane</keyword>
<feature type="transmembrane region" description="Helical" evidence="12">
    <location>
        <begin position="1217"/>
        <end position="1237"/>
    </location>
</feature>
<feature type="transmembrane region" description="Helical" evidence="12">
    <location>
        <begin position="1395"/>
        <end position="1417"/>
    </location>
</feature>
<dbReference type="PANTHER" id="PTHR21522:SF30">
    <property type="entry name" value="GH01206P"/>
    <property type="match status" value="1"/>
</dbReference>
<feature type="transmembrane region" description="Helical" evidence="12">
    <location>
        <begin position="688"/>
        <end position="707"/>
    </location>
</feature>
<feature type="transmembrane region" description="Helical" evidence="12">
    <location>
        <begin position="1014"/>
        <end position="1033"/>
    </location>
</feature>
<reference evidence="13 14" key="1">
    <citation type="journal article" date="2013" name="Genome Biol.">
        <title>Draft genome of the mountain pine beetle, Dendroctonus ponderosae Hopkins, a major forest pest.</title>
        <authorList>
            <person name="Keeling C.I."/>
            <person name="Yuen M.M."/>
            <person name="Liao N.Y."/>
            <person name="Docking T.R."/>
            <person name="Chan S.K."/>
            <person name="Taylor G.A."/>
            <person name="Palmquist D.L."/>
            <person name="Jackman S.D."/>
            <person name="Nguyen A."/>
            <person name="Li M."/>
            <person name="Henderson H."/>
            <person name="Janes J.K."/>
            <person name="Zhao Y."/>
            <person name="Pandoh P."/>
            <person name="Moore R."/>
            <person name="Sperling F.A."/>
            <person name="Huber D.P."/>
            <person name="Birol I."/>
            <person name="Jones S.J."/>
            <person name="Bohlmann J."/>
        </authorList>
    </citation>
    <scope>NUCLEOTIDE SEQUENCE</scope>
</reference>
<comment type="subcellular location">
    <subcellularLocation>
        <location evidence="1">Cell membrane</location>
        <topology evidence="1">Multi-pass membrane protein</topology>
    </subcellularLocation>
</comment>
<evidence type="ECO:0000256" key="7">
    <source>
        <dbReference type="ARBA" id="ARBA00022989"/>
    </source>
</evidence>
<feature type="region of interest" description="Disordered" evidence="11">
    <location>
        <begin position="110"/>
        <end position="138"/>
    </location>
</feature>
<evidence type="ECO:0000313" key="14">
    <source>
        <dbReference type="Proteomes" id="UP000030742"/>
    </source>
</evidence>
<feature type="region of interest" description="Disordered" evidence="11">
    <location>
        <begin position="790"/>
        <end position="816"/>
    </location>
</feature>
<evidence type="ECO:0000256" key="5">
    <source>
        <dbReference type="ARBA" id="ARBA00022692"/>
    </source>
</evidence>
<evidence type="ECO:0000313" key="13">
    <source>
        <dbReference type="EMBL" id="ERL91229.1"/>
    </source>
</evidence>
<dbReference type="STRING" id="77166.U4UBC1"/>
<feature type="transmembrane region" description="Helical" evidence="12">
    <location>
        <begin position="521"/>
        <end position="543"/>
    </location>
</feature>
<evidence type="ECO:0000256" key="9">
    <source>
        <dbReference type="ARBA" id="ARBA00023136"/>
    </source>
</evidence>
<keyword evidence="8" id="KW-0406">Ion transport</keyword>
<feature type="transmembrane region" description="Helical" evidence="12">
    <location>
        <begin position="586"/>
        <end position="607"/>
    </location>
</feature>
<keyword evidence="9 12" id="KW-0472">Membrane</keyword>
<feature type="transmembrane region" description="Helical" evidence="12">
    <location>
        <begin position="1257"/>
        <end position="1275"/>
    </location>
</feature>
<dbReference type="Proteomes" id="UP000030742">
    <property type="component" value="Unassembled WGS sequence"/>
</dbReference>
<proteinExistence type="inferred from homology"/>
<dbReference type="Pfam" id="PF03189">
    <property type="entry name" value="Otopetrin"/>
    <property type="match status" value="3"/>
</dbReference>
<feature type="transmembrane region" description="Helical" evidence="12">
    <location>
        <begin position="627"/>
        <end position="645"/>
    </location>
</feature>
<feature type="transmembrane region" description="Helical" evidence="12">
    <location>
        <begin position="401"/>
        <end position="422"/>
    </location>
</feature>
<protein>
    <recommendedName>
        <fullName evidence="15">Otopetrin-2</fullName>
    </recommendedName>
</protein>
<evidence type="ECO:0000256" key="3">
    <source>
        <dbReference type="ARBA" id="ARBA00022448"/>
    </source>
</evidence>
<feature type="transmembrane region" description="Helical" evidence="12">
    <location>
        <begin position="954"/>
        <end position="975"/>
    </location>
</feature>
<sequence length="1447" mass="164559">MAAEEGDNGRNFDEGVKDNGKVSFADAGSREFPISVHLEDEVFEPNEMNNNERNRQPPTDMPPPPPPDGDNVSVANSEVVILRHPNFNRQPKNSPPALQHSQSASDLVRLRNPHGKSNSREPKSMVLPITSRSRSPYNYSVGNSQSYDCTNPYNTFGTINRPAGSQEAISPYSTNDGGGSPNGTPNNDFPNVQFQNGGYAVSSGDFEPYKRAHTPHSTTGSHHKMPTPPEAKKRIFTDILTTSMSTIYAILIVTLGVSFYVIDTLQLEEDRIEYLAEGFSLTLLSMALLYLLWLNVDITLYNLKKSKFEKLMENLEPEQVEIKEITEGIAYDIGLQEALALQKQLDHRYCFNNDRHSKNFYLKIGAAGFCFGHLIHSFLILTYRGLILGSEDQAASDCMSVITFAIEILYPIYSITLLFFIFKYSNVIINKKRDFHRFGFMHCLASSLCFWLWTIFRETAEYIQNSHYDDYNATVDAEDEGASQQRVQIVPLRFTAVCEHDELNIIYQNYSPYLYPFSVEYSILVADVVGIIYLVWVNIGLCAPCDLQHEDHHGEDTRQCMNERRPSEPESNITIHADCHASNKGLFLGFIVLVFALVSLILFFITHYSETAGLDQAGLTVNLATRATIMLLMIVAAVCAYFQMVKLDVNESAHNSLDNFLCLMCLPAFFVYGTFSVIAGIIFGRVLAVVGIILEVVQVVIQTTFIVDGMSRSSNTKTLRKKKPGREFVTFLIICNVAMWIMQTFEVKSHGLDEYRPEFYSKVLWSIVGHMCLPLMMFYRRKVGFTRPSHNHDISEDDEHDERHEISSNASANQDREPCFLHPPQLMITDTDAQLTSNCDCLQPYNGDSSNMSSRRPSLIIAALRRPSQAVALSAAHAVMNQRRYLLGFFNDNSSQNLPKEDKKVDKVSVRFSSKMENNGFTIILSALYAKLLVVLGIAFPITEVISDEVHAFYYQGFYLYLYLGSIVFITYEYVTFVKERAVNNIIKNLHDPEKGEFLAKINPIKPAKKYGSFFLRLGAIAFGIGSMVYSGLEFGRYFELKSMPDCYSNSLQAITPVTRMLLTLLQIQFIFLNHKDVELNRHKIIGRFGLMHMIATNLCEWLNVLVEETRHEITHLSVHQQLNGSNETGGLTKYCPEGRLMGSLVNNASPFLFPCTIEYSLICAVILFEMWKHIRTEDHEQKEKDHKKKKHKADYFASSNSGHHFTIDCSNSHKGLFAGIMVIVLTIISLVMFFVLTPKNDETGVRTNYAEIEVNIVELFLYIATTITVIIAMFQLRNLKYERKIGHGGMGLDNMLLAVAQTGMFIYSMFSLIGWYFTMENTTIGLLADLFSFIQTCLQTMFIFDAWWRRCKNISQAKFMPGRELIIFLMVANMAMWSINTLEKNRAEFRPTHLKFFGAWAWTIITHISMPLAIFYRFHSTICLFEVWKTAYKIKSNFKNPLFPVM</sequence>
<feature type="transmembrane region" description="Helical" evidence="12">
    <location>
        <begin position="1296"/>
        <end position="1318"/>
    </location>
</feature>
<keyword evidence="7 12" id="KW-1133">Transmembrane helix</keyword>
<evidence type="ECO:0000256" key="11">
    <source>
        <dbReference type="SAM" id="MobiDB-lite"/>
    </source>
</evidence>
<feature type="transmembrane region" description="Helical" evidence="12">
    <location>
        <begin position="1324"/>
        <end position="1345"/>
    </location>
</feature>
<evidence type="ECO:0000256" key="4">
    <source>
        <dbReference type="ARBA" id="ARBA00022475"/>
    </source>
</evidence>
<feature type="transmembrane region" description="Helical" evidence="12">
    <location>
        <begin position="239"/>
        <end position="262"/>
    </location>
</feature>
<dbReference type="OrthoDB" id="6429739at2759"/>
<dbReference type="InterPro" id="IPR004878">
    <property type="entry name" value="Otopetrin"/>
</dbReference>
<evidence type="ECO:0000256" key="8">
    <source>
        <dbReference type="ARBA" id="ARBA00023065"/>
    </source>
</evidence>
<feature type="transmembrane region" description="Helical" evidence="12">
    <location>
        <begin position="360"/>
        <end position="381"/>
    </location>
</feature>
<dbReference type="GO" id="GO:0005886">
    <property type="term" value="C:plasma membrane"/>
    <property type="evidence" value="ECO:0007669"/>
    <property type="project" value="UniProtKB-SubCell"/>
</dbReference>
<feature type="region of interest" description="Disordered" evidence="11">
    <location>
        <begin position="1"/>
        <end position="73"/>
    </location>
</feature>
<gene>
    <name evidence="13" type="ORF">D910_08565</name>
</gene>
<keyword evidence="3" id="KW-0813">Transport</keyword>
<feature type="transmembrane region" description="Helical" evidence="12">
    <location>
        <begin position="434"/>
        <end position="456"/>
    </location>
</feature>
<feature type="transmembrane region" description="Helical" evidence="12">
    <location>
        <begin position="921"/>
        <end position="942"/>
    </location>
</feature>
<evidence type="ECO:0000256" key="12">
    <source>
        <dbReference type="SAM" id="Phobius"/>
    </source>
</evidence>
<dbReference type="PANTHER" id="PTHR21522">
    <property type="entry name" value="PROTON CHANNEL OTOP"/>
    <property type="match status" value="1"/>
</dbReference>
<feature type="transmembrane region" description="Helical" evidence="12">
    <location>
        <begin position="657"/>
        <end position="682"/>
    </location>
</feature>
<keyword evidence="6" id="KW-0375">Hydrogen ion transport</keyword>
<keyword evidence="10" id="KW-0407">Ion channel</keyword>
<feature type="transmembrane region" description="Helical" evidence="12">
    <location>
        <begin position="728"/>
        <end position="747"/>
    </location>
</feature>
<feature type="transmembrane region" description="Helical" evidence="12">
    <location>
        <begin position="1366"/>
        <end position="1383"/>
    </location>
</feature>
<keyword evidence="5 12" id="KW-0812">Transmembrane</keyword>
<feature type="transmembrane region" description="Helical" evidence="12">
    <location>
        <begin position="1053"/>
        <end position="1073"/>
    </location>
</feature>
<dbReference type="GO" id="GO:0015252">
    <property type="term" value="F:proton channel activity"/>
    <property type="evidence" value="ECO:0007669"/>
    <property type="project" value="InterPro"/>
</dbReference>
<organism evidence="13 14">
    <name type="scientific">Dendroctonus ponderosae</name>
    <name type="common">Mountain pine beetle</name>
    <dbReference type="NCBI Taxonomy" id="77166"/>
    <lineage>
        <taxon>Eukaryota</taxon>
        <taxon>Metazoa</taxon>
        <taxon>Ecdysozoa</taxon>
        <taxon>Arthropoda</taxon>
        <taxon>Hexapoda</taxon>
        <taxon>Insecta</taxon>
        <taxon>Pterygota</taxon>
        <taxon>Neoptera</taxon>
        <taxon>Endopterygota</taxon>
        <taxon>Coleoptera</taxon>
        <taxon>Polyphaga</taxon>
        <taxon>Cucujiformia</taxon>
        <taxon>Curculionidae</taxon>
        <taxon>Scolytinae</taxon>
        <taxon>Dendroctonus</taxon>
    </lineage>
</organism>
<evidence type="ECO:0008006" key="15">
    <source>
        <dbReference type="Google" id="ProtNLM"/>
    </source>
</evidence>
<evidence type="ECO:0000256" key="2">
    <source>
        <dbReference type="ARBA" id="ARBA00006513"/>
    </source>
</evidence>
<evidence type="ECO:0000256" key="10">
    <source>
        <dbReference type="ARBA" id="ARBA00023303"/>
    </source>
</evidence>
<feature type="compositionally biased region" description="Basic and acidic residues" evidence="11">
    <location>
        <begin position="7"/>
        <end position="20"/>
    </location>
</feature>
<name>U4UBC1_DENPD</name>
<comment type="similarity">
    <text evidence="2">Belongs to the otopetrin family.</text>
</comment>
<dbReference type="EMBL" id="KB632278">
    <property type="protein sequence ID" value="ERL91229.1"/>
    <property type="molecule type" value="Genomic_DNA"/>
</dbReference>
<feature type="region of interest" description="Disordered" evidence="11">
    <location>
        <begin position="158"/>
        <end position="185"/>
    </location>
</feature>